<keyword evidence="9" id="KW-0347">Helicase</keyword>
<dbReference type="GO" id="GO:0016818">
    <property type="term" value="F:hydrolase activity, acting on acid anhydrides, in phosphorus-containing anhydrides"/>
    <property type="evidence" value="ECO:0007669"/>
    <property type="project" value="InterPro"/>
</dbReference>
<dbReference type="GO" id="GO:0003684">
    <property type="term" value="F:damaged DNA binding"/>
    <property type="evidence" value="ECO:0007669"/>
    <property type="project" value="TreeGrafter"/>
</dbReference>
<feature type="compositionally biased region" description="Polar residues" evidence="19">
    <location>
        <begin position="561"/>
        <end position="572"/>
    </location>
</feature>
<evidence type="ECO:0000256" key="18">
    <source>
        <dbReference type="ARBA" id="ARBA00048954"/>
    </source>
</evidence>
<keyword evidence="13" id="KW-0238">DNA-binding</keyword>
<dbReference type="GO" id="GO:0046872">
    <property type="term" value="F:metal ion binding"/>
    <property type="evidence" value="ECO:0007669"/>
    <property type="project" value="UniProtKB-KW"/>
</dbReference>
<evidence type="ECO:0000256" key="11">
    <source>
        <dbReference type="ARBA" id="ARBA00023004"/>
    </source>
</evidence>
<evidence type="ECO:0000256" key="17">
    <source>
        <dbReference type="ARBA" id="ARBA00044969"/>
    </source>
</evidence>
<dbReference type="AlphaFoldDB" id="A0A058Z032"/>
<accession>A0A058Z032</accession>
<evidence type="ECO:0000256" key="10">
    <source>
        <dbReference type="ARBA" id="ARBA00022840"/>
    </source>
</evidence>
<protein>
    <recommendedName>
        <fullName evidence="17">DNA 5'-3' helicase</fullName>
        <ecNumber evidence="17">5.6.2.3</ecNumber>
    </recommendedName>
</protein>
<dbReference type="OMA" id="RWINSAF"/>
<keyword evidence="22" id="KW-1185">Reference proteome</keyword>
<evidence type="ECO:0000256" key="16">
    <source>
        <dbReference type="ARBA" id="ARBA00023242"/>
    </source>
</evidence>
<evidence type="ECO:0000256" key="4">
    <source>
        <dbReference type="ARBA" id="ARBA00022485"/>
    </source>
</evidence>
<evidence type="ECO:0000256" key="15">
    <source>
        <dbReference type="ARBA" id="ARBA00023235"/>
    </source>
</evidence>
<sequence length="600" mass="65924">VERVDRKRLEDEYDSLIRGLRATDDNPVVATSRDFTLTNDAPGVGVTPAPTLAADVPSGPMPGNIRKARHFLGTLLRLLEYLKTRLVLSDVLIETPGQFIETLTSSIRTERRSLRFVHSRLTSLIRALEMPVSHSGAIAHLERVASFATLAATYESGFSLVFEPGGFMLGGSAALLRRTGGATANSVFAGLPGMPPTGAAAHDNRAPGWDTVLHFSCLDPSIAMQPIFRRFSSVILTSGTLTPLGMYESILGFRAVVTDSFGATLPRECFLPMVVTRGSDQLTVSTQHSKRHDRAVIANFGKLLLDIARCVPDGIAAFFPSYGYMEHVLSEWNRHDVLGALLATTKLIFVETPCPAETAQALANYRLACDNGRGAILLAVARGKVSEGIDLDNHYGRAVIVFGVPFLHTESPVTKERLAFLRQERQISEREFLTFDAVRQAAQCVGRAIRGKTDYGLMIFADYRYDDDKRRRLPRWINSAFHRDSVNMSTDMAVTMAKRFVRAMAQPYDRGDLWLAGEASVVSKLTFLFPCFPPCFLRSSPEKNTEVEKSLWTGQKAQAFFSSNSQPGSQASRLKGASSASSDQQQSSRKRPHSSIAAEQ</sequence>
<comment type="subcellular location">
    <subcellularLocation>
        <location evidence="2">Nucleus</location>
    </subcellularLocation>
</comment>
<dbReference type="EMBL" id="KB932246">
    <property type="protein sequence ID" value="KCV67303.1"/>
    <property type="molecule type" value="Genomic_DNA"/>
</dbReference>
<keyword evidence="6" id="KW-0547">Nucleotide-binding</keyword>
<evidence type="ECO:0000256" key="14">
    <source>
        <dbReference type="ARBA" id="ARBA00023204"/>
    </source>
</evidence>
<organism evidence="21">
    <name type="scientific">Fonticula alba</name>
    <name type="common">Slime mold</name>
    <dbReference type="NCBI Taxonomy" id="691883"/>
    <lineage>
        <taxon>Eukaryota</taxon>
        <taxon>Rotosphaerida</taxon>
        <taxon>Fonticulaceae</taxon>
        <taxon>Fonticula</taxon>
    </lineage>
</organism>
<evidence type="ECO:0000256" key="3">
    <source>
        <dbReference type="ARBA" id="ARBA00009146"/>
    </source>
</evidence>
<dbReference type="GO" id="GO:0005524">
    <property type="term" value="F:ATP binding"/>
    <property type="evidence" value="ECO:0007669"/>
    <property type="project" value="UniProtKB-KW"/>
</dbReference>
<comment type="catalytic activity">
    <reaction evidence="18">
        <text>ATP + H2O = ADP + phosphate + H(+)</text>
        <dbReference type="Rhea" id="RHEA:13065"/>
        <dbReference type="ChEBI" id="CHEBI:15377"/>
        <dbReference type="ChEBI" id="CHEBI:15378"/>
        <dbReference type="ChEBI" id="CHEBI:30616"/>
        <dbReference type="ChEBI" id="CHEBI:43474"/>
        <dbReference type="ChEBI" id="CHEBI:456216"/>
        <dbReference type="EC" id="5.6.2.3"/>
    </reaction>
</comment>
<dbReference type="InterPro" id="IPR045028">
    <property type="entry name" value="DinG/Rad3-like"/>
</dbReference>
<keyword evidence="10" id="KW-0067">ATP-binding</keyword>
<dbReference type="Pfam" id="PF13307">
    <property type="entry name" value="Helicase_C_2"/>
    <property type="match status" value="1"/>
</dbReference>
<dbReference type="STRING" id="691883.A0A058Z032"/>
<feature type="region of interest" description="Disordered" evidence="19">
    <location>
        <begin position="561"/>
        <end position="600"/>
    </location>
</feature>
<evidence type="ECO:0000256" key="12">
    <source>
        <dbReference type="ARBA" id="ARBA00023014"/>
    </source>
</evidence>
<comment type="cofactor">
    <cofactor evidence="1">
        <name>[4Fe-4S] cluster</name>
        <dbReference type="ChEBI" id="CHEBI:49883"/>
    </cofactor>
</comment>
<dbReference type="Pfam" id="PF06777">
    <property type="entry name" value="HBB"/>
    <property type="match status" value="1"/>
</dbReference>
<dbReference type="GO" id="GO:0045951">
    <property type="term" value="P:positive regulation of mitotic recombination"/>
    <property type="evidence" value="ECO:0007669"/>
    <property type="project" value="TreeGrafter"/>
</dbReference>
<keyword evidence="5" id="KW-0479">Metal-binding</keyword>
<evidence type="ECO:0000256" key="8">
    <source>
        <dbReference type="ARBA" id="ARBA00022801"/>
    </source>
</evidence>
<evidence type="ECO:0000259" key="20">
    <source>
        <dbReference type="SMART" id="SM00491"/>
    </source>
</evidence>
<dbReference type="PANTHER" id="PTHR11472">
    <property type="entry name" value="DNA REPAIR DEAD HELICASE RAD3/XP-D SUBFAMILY MEMBER"/>
    <property type="match status" value="1"/>
</dbReference>
<dbReference type="GO" id="GO:0051539">
    <property type="term" value="F:4 iron, 4 sulfur cluster binding"/>
    <property type="evidence" value="ECO:0007669"/>
    <property type="project" value="UniProtKB-KW"/>
</dbReference>
<evidence type="ECO:0000256" key="13">
    <source>
        <dbReference type="ARBA" id="ARBA00023125"/>
    </source>
</evidence>
<dbReference type="RefSeq" id="XP_009498290.1">
    <property type="nucleotide sequence ID" value="XM_009500015.1"/>
</dbReference>
<dbReference type="eggNOG" id="KOG1131">
    <property type="taxonomic scope" value="Eukaryota"/>
</dbReference>
<evidence type="ECO:0000256" key="9">
    <source>
        <dbReference type="ARBA" id="ARBA00022806"/>
    </source>
</evidence>
<evidence type="ECO:0000256" key="2">
    <source>
        <dbReference type="ARBA" id="ARBA00004123"/>
    </source>
</evidence>
<dbReference type="GeneID" id="20531000"/>
<dbReference type="Proteomes" id="UP000030693">
    <property type="component" value="Unassembled WGS sequence"/>
</dbReference>
<keyword evidence="7" id="KW-0227">DNA damage</keyword>
<feature type="domain" description="ATP-dependent helicase C-terminal" evidence="20">
    <location>
        <begin position="322"/>
        <end position="467"/>
    </location>
</feature>
<dbReference type="GO" id="GO:0006366">
    <property type="term" value="P:transcription by RNA polymerase II"/>
    <property type="evidence" value="ECO:0007669"/>
    <property type="project" value="TreeGrafter"/>
</dbReference>
<gene>
    <name evidence="21" type="ORF">H696_06275</name>
</gene>
<evidence type="ECO:0000256" key="7">
    <source>
        <dbReference type="ARBA" id="ARBA00022763"/>
    </source>
</evidence>
<evidence type="ECO:0000256" key="1">
    <source>
        <dbReference type="ARBA" id="ARBA00001966"/>
    </source>
</evidence>
<feature type="compositionally biased region" description="Low complexity" evidence="19">
    <location>
        <begin position="577"/>
        <end position="587"/>
    </location>
</feature>
<keyword evidence="4" id="KW-0004">4Fe-4S</keyword>
<keyword evidence="16" id="KW-0539">Nucleus</keyword>
<proteinExistence type="inferred from homology"/>
<keyword evidence="11" id="KW-0408">Iron</keyword>
<dbReference type="GO" id="GO:0005634">
    <property type="term" value="C:nucleus"/>
    <property type="evidence" value="ECO:0007669"/>
    <property type="project" value="UniProtKB-SubCell"/>
</dbReference>
<keyword evidence="14" id="KW-0234">DNA repair</keyword>
<evidence type="ECO:0000313" key="22">
    <source>
        <dbReference type="Proteomes" id="UP000030693"/>
    </source>
</evidence>
<dbReference type="FunFam" id="3.40.50.300:FF:000128">
    <property type="entry name" value="Putative DNA repair helicase RAD3"/>
    <property type="match status" value="1"/>
</dbReference>
<dbReference type="InterPro" id="IPR006555">
    <property type="entry name" value="ATP-dep_Helicase_C"/>
</dbReference>
<dbReference type="GO" id="GO:0006281">
    <property type="term" value="P:DNA repair"/>
    <property type="evidence" value="ECO:0007669"/>
    <property type="project" value="UniProtKB-KW"/>
</dbReference>
<dbReference type="NCBIfam" id="TIGR00604">
    <property type="entry name" value="rad3"/>
    <property type="match status" value="1"/>
</dbReference>
<evidence type="ECO:0000256" key="19">
    <source>
        <dbReference type="SAM" id="MobiDB-lite"/>
    </source>
</evidence>
<dbReference type="InterPro" id="IPR010643">
    <property type="entry name" value="HBB"/>
</dbReference>
<evidence type="ECO:0000256" key="5">
    <source>
        <dbReference type="ARBA" id="ARBA00022723"/>
    </source>
</evidence>
<dbReference type="InterPro" id="IPR027417">
    <property type="entry name" value="P-loop_NTPase"/>
</dbReference>
<name>A0A058Z032_FONAL</name>
<evidence type="ECO:0000313" key="21">
    <source>
        <dbReference type="EMBL" id="KCV67303.1"/>
    </source>
</evidence>
<dbReference type="InterPro" id="IPR013020">
    <property type="entry name" value="Rad3/Chl1-like"/>
</dbReference>
<dbReference type="PANTHER" id="PTHR11472:SF1">
    <property type="entry name" value="GENERAL TRANSCRIPTION AND DNA REPAIR FACTOR IIH HELICASE SUBUNIT XPD"/>
    <property type="match status" value="1"/>
</dbReference>
<reference evidence="21" key="1">
    <citation type="submission" date="2013-04" db="EMBL/GenBank/DDBJ databases">
        <title>The Genome Sequence of Fonticula alba ATCC 38817.</title>
        <authorList>
            <consortium name="The Broad Institute Genomics Platform"/>
            <person name="Russ C."/>
            <person name="Cuomo C."/>
            <person name="Burger G."/>
            <person name="Gray M.W."/>
            <person name="Holland P.W.H."/>
            <person name="King N."/>
            <person name="Lang F.B.F."/>
            <person name="Roger A.J."/>
            <person name="Ruiz-Trillo I."/>
            <person name="Brown M."/>
            <person name="Walker B."/>
            <person name="Young S."/>
            <person name="Zeng Q."/>
            <person name="Gargeya S."/>
            <person name="Fitzgerald M."/>
            <person name="Haas B."/>
            <person name="Abouelleil A."/>
            <person name="Allen A.W."/>
            <person name="Alvarado L."/>
            <person name="Arachchi H.M."/>
            <person name="Berlin A.M."/>
            <person name="Chapman S.B."/>
            <person name="Gainer-Dewar J."/>
            <person name="Goldberg J."/>
            <person name="Griggs A."/>
            <person name="Gujja S."/>
            <person name="Hansen M."/>
            <person name="Howarth C."/>
            <person name="Imamovic A."/>
            <person name="Ireland A."/>
            <person name="Larimer J."/>
            <person name="McCowan C."/>
            <person name="Murphy C."/>
            <person name="Pearson M."/>
            <person name="Poon T.W."/>
            <person name="Priest M."/>
            <person name="Roberts A."/>
            <person name="Saif S."/>
            <person name="Shea T."/>
            <person name="Sisk P."/>
            <person name="Sykes S."/>
            <person name="Wortman J."/>
            <person name="Nusbaum C."/>
            <person name="Birren B."/>
        </authorList>
    </citation>
    <scope>NUCLEOTIDE SEQUENCE [LARGE SCALE GENOMIC DNA]</scope>
    <source>
        <strain evidence="21">ATCC 38817</strain>
    </source>
</reference>
<keyword evidence="12" id="KW-0411">Iron-sulfur</keyword>
<keyword evidence="15" id="KW-0413">Isomerase</keyword>
<comment type="similarity">
    <text evidence="3">Belongs to the helicase family. RAD3/XPD subfamily.</text>
</comment>
<feature type="non-terminal residue" evidence="21">
    <location>
        <position position="1"/>
    </location>
</feature>
<dbReference type="Gene3D" id="3.40.50.300">
    <property type="entry name" value="P-loop containing nucleotide triphosphate hydrolases"/>
    <property type="match status" value="1"/>
</dbReference>
<dbReference type="CDD" id="cd18788">
    <property type="entry name" value="SF2_C_XPD"/>
    <property type="match status" value="1"/>
</dbReference>
<dbReference type="OrthoDB" id="272481at2759"/>
<evidence type="ECO:0000256" key="6">
    <source>
        <dbReference type="ARBA" id="ARBA00022741"/>
    </source>
</evidence>
<dbReference type="EC" id="5.6.2.3" evidence="17"/>
<keyword evidence="8" id="KW-0378">Hydrolase</keyword>
<dbReference type="SMART" id="SM00491">
    <property type="entry name" value="HELICc2"/>
    <property type="match status" value="1"/>
</dbReference>
<dbReference type="GO" id="GO:0043139">
    <property type="term" value="F:5'-3' DNA helicase activity"/>
    <property type="evidence" value="ECO:0007669"/>
    <property type="project" value="UniProtKB-EC"/>
</dbReference>
<dbReference type="FunFam" id="3.40.50.300:FF:000135">
    <property type="entry name" value="DNA repair helicase RAD3, putative"/>
    <property type="match status" value="1"/>
</dbReference>